<reference evidence="2" key="1">
    <citation type="submission" date="2003-02" db="EMBL/GenBank/DDBJ databases">
        <title>The nucleotide sequence of a long cDNA clone isolated from human spleen.</title>
        <authorList>
            <person name="Jikuya H."/>
            <person name="Takano J."/>
            <person name="Nomura N."/>
            <person name="Kikuno R."/>
            <person name="Nagase T."/>
            <person name="Ohara O."/>
        </authorList>
    </citation>
    <scope>NUCLEOTIDE SEQUENCE</scope>
    <source>
        <tissue evidence="2">Spleen</tissue>
    </source>
</reference>
<protein>
    <submittedName>
        <fullName evidence="2">FLJ00418 protein</fullName>
    </submittedName>
</protein>
<organism evidence="2">
    <name type="scientific">Homo sapiens</name>
    <name type="common">Human</name>
    <dbReference type="NCBI Taxonomy" id="9606"/>
    <lineage>
        <taxon>Eukaryota</taxon>
        <taxon>Metazoa</taxon>
        <taxon>Chordata</taxon>
        <taxon>Craniata</taxon>
        <taxon>Vertebrata</taxon>
        <taxon>Euteleostomi</taxon>
        <taxon>Mammalia</taxon>
        <taxon>Eutheria</taxon>
        <taxon>Euarchontoglires</taxon>
        <taxon>Primates</taxon>
        <taxon>Haplorrhini</taxon>
        <taxon>Catarrhini</taxon>
        <taxon>Hominidae</taxon>
        <taxon>Homo</taxon>
    </lineage>
</organism>
<sequence length="200" mass="20868">SLAPPIPSAQIPGSPARWLEPALRPLAGPPGTDLGVKGGPGQPTLAAMVAGDIRGRGASSPLGPRVPPLAGPGSVSRRSSTRSFLRCRVAPEGCSWEPTLDQSCREGVAGQGDHWPYHLWPGGPSLWLRLRVSRAIRGSLVRNHSQGQSMECDCGPSVPPGPGVRCGCVGSDCRKWPGGLSLGDRCCVHAPLAEPRPFVQ</sequence>
<proteinExistence type="evidence at transcript level"/>
<dbReference type="AlphaFoldDB" id="Q86YU6"/>
<feature type="region of interest" description="Disordered" evidence="1">
    <location>
        <begin position="55"/>
        <end position="78"/>
    </location>
</feature>
<accession>Q86YU6</accession>
<dbReference type="EMBL" id="AK122592">
    <property type="protein sequence ID" value="BAC56933.1"/>
    <property type="molecule type" value="mRNA"/>
</dbReference>
<gene>
    <name evidence="2" type="primary">FLJ00418</name>
</gene>
<feature type="non-terminal residue" evidence="2">
    <location>
        <position position="1"/>
    </location>
</feature>
<evidence type="ECO:0000256" key="1">
    <source>
        <dbReference type="SAM" id="MobiDB-lite"/>
    </source>
</evidence>
<evidence type="ECO:0000313" key="2">
    <source>
        <dbReference type="EMBL" id="BAC56933.1"/>
    </source>
</evidence>
<name>Q86YU6_HUMAN</name>